<dbReference type="EMBL" id="VFFF01000001">
    <property type="protein sequence ID" value="TNY34192.1"/>
    <property type="molecule type" value="Genomic_DNA"/>
</dbReference>
<dbReference type="OrthoDB" id="7875167at2"/>
<evidence type="ECO:0000313" key="2">
    <source>
        <dbReference type="EMBL" id="TNY34192.1"/>
    </source>
</evidence>
<comment type="caution">
    <text evidence="2">The sequence shown here is derived from an EMBL/GenBank/DDBJ whole genome shotgun (WGS) entry which is preliminary data.</text>
</comment>
<evidence type="ECO:0000313" key="3">
    <source>
        <dbReference type="Proteomes" id="UP000314011"/>
    </source>
</evidence>
<keyword evidence="1" id="KW-0732">Signal</keyword>
<feature type="chain" id="PRO_5023094377" evidence="1">
    <location>
        <begin position="25"/>
        <end position="95"/>
    </location>
</feature>
<feature type="signal peptide" evidence="1">
    <location>
        <begin position="1"/>
        <end position="24"/>
    </location>
</feature>
<reference evidence="2 3" key="1">
    <citation type="submission" date="2019-06" db="EMBL/GenBank/DDBJ databases">
        <title>Genome of new Rhodobacteraceae sp. SM1903.</title>
        <authorList>
            <person name="Ren X."/>
        </authorList>
    </citation>
    <scope>NUCLEOTIDE SEQUENCE [LARGE SCALE GENOMIC DNA]</scope>
    <source>
        <strain evidence="2 3">SM1903</strain>
    </source>
</reference>
<dbReference type="RefSeq" id="WP_140195319.1">
    <property type="nucleotide sequence ID" value="NZ_CP065915.1"/>
</dbReference>
<dbReference type="Proteomes" id="UP000314011">
    <property type="component" value="Unassembled WGS sequence"/>
</dbReference>
<protein>
    <submittedName>
        <fullName evidence="2">Uncharacterized protein</fullName>
    </submittedName>
</protein>
<proteinExistence type="predicted"/>
<name>A0A5C5GHE7_9RHOB</name>
<keyword evidence="3" id="KW-1185">Reference proteome</keyword>
<evidence type="ECO:0000256" key="1">
    <source>
        <dbReference type="SAM" id="SignalP"/>
    </source>
</evidence>
<accession>A0A5C5GHE7</accession>
<sequence length="95" mass="9866">MRRTATFALAALLTILPLAGPAVAQSLRQPVGGAVRQGPPMSYGARYWTDPATGCSYSRAQAPGYAPTWHLIINGTEIGLTDAHRGCPGMLVSGG</sequence>
<dbReference type="AlphaFoldDB" id="A0A5C5GHE7"/>
<gene>
    <name evidence="2" type="ORF">FHY64_13335</name>
</gene>
<organism evidence="2 3">
    <name type="scientific">Pelagovum pacificum</name>
    <dbReference type="NCBI Taxonomy" id="2588711"/>
    <lineage>
        <taxon>Bacteria</taxon>
        <taxon>Pseudomonadati</taxon>
        <taxon>Pseudomonadota</taxon>
        <taxon>Alphaproteobacteria</taxon>
        <taxon>Rhodobacterales</taxon>
        <taxon>Paracoccaceae</taxon>
        <taxon>Pelagovum</taxon>
    </lineage>
</organism>